<organism evidence="1 2">
    <name type="scientific">Candidatus Acidiferrum panamense</name>
    <dbReference type="NCBI Taxonomy" id="2741543"/>
    <lineage>
        <taxon>Bacteria</taxon>
        <taxon>Pseudomonadati</taxon>
        <taxon>Acidobacteriota</taxon>
        <taxon>Terriglobia</taxon>
        <taxon>Candidatus Acidiferrales</taxon>
        <taxon>Candidatus Acidiferrum</taxon>
    </lineage>
</organism>
<proteinExistence type="predicted"/>
<comment type="caution">
    <text evidence="1">The sequence shown here is derived from an EMBL/GenBank/DDBJ whole genome shotgun (WGS) entry which is preliminary data.</text>
</comment>
<keyword evidence="2" id="KW-1185">Reference proteome</keyword>
<protein>
    <submittedName>
        <fullName evidence="1">Uncharacterized protein</fullName>
    </submittedName>
</protein>
<name>A0A7V8NX61_9BACT</name>
<accession>A0A7V8NX61</accession>
<gene>
    <name evidence="1" type="ORF">HRJ53_29540</name>
</gene>
<reference evidence="1" key="1">
    <citation type="submission" date="2020-06" db="EMBL/GenBank/DDBJ databases">
        <title>Legume-microbial interactions unlock mineral nutrients during tropical forest succession.</title>
        <authorList>
            <person name="Epihov D.Z."/>
        </authorList>
    </citation>
    <scope>NUCLEOTIDE SEQUENCE [LARGE SCALE GENOMIC DNA]</scope>
    <source>
        <strain evidence="1">Pan2503</strain>
    </source>
</reference>
<dbReference type="EMBL" id="JACDQQ010002856">
    <property type="protein sequence ID" value="MBA0089154.1"/>
    <property type="molecule type" value="Genomic_DNA"/>
</dbReference>
<dbReference type="Proteomes" id="UP000567293">
    <property type="component" value="Unassembled WGS sequence"/>
</dbReference>
<evidence type="ECO:0000313" key="2">
    <source>
        <dbReference type="Proteomes" id="UP000567293"/>
    </source>
</evidence>
<evidence type="ECO:0000313" key="1">
    <source>
        <dbReference type="EMBL" id="MBA0089154.1"/>
    </source>
</evidence>
<dbReference type="AlphaFoldDB" id="A0A7V8NX61"/>
<sequence length="71" mass="8286">MIVIKISFDPETFKVTISREDGGELSVAMCQMILDEARRTMAEQRQLLLQQAQATSLREEIIRQQILNRRH</sequence>